<dbReference type="InterPro" id="IPR005025">
    <property type="entry name" value="FMN_Rdtase-like_dom"/>
</dbReference>
<evidence type="ECO:0000259" key="1">
    <source>
        <dbReference type="Pfam" id="PF03358"/>
    </source>
</evidence>
<dbReference type="Proteomes" id="UP000295411">
    <property type="component" value="Unassembled WGS sequence"/>
</dbReference>
<keyword evidence="3" id="KW-1185">Reference proteome</keyword>
<dbReference type="PANTHER" id="PTHR30543:SF21">
    <property type="entry name" value="NAD(P)H-DEPENDENT FMN REDUCTASE LOT6"/>
    <property type="match status" value="1"/>
</dbReference>
<comment type="caution">
    <text evidence="2">The sequence shown here is derived from an EMBL/GenBank/DDBJ whole genome shotgun (WGS) entry which is preliminary data.</text>
</comment>
<feature type="domain" description="NADPH-dependent FMN reductase-like" evidence="1">
    <location>
        <begin position="4"/>
        <end position="151"/>
    </location>
</feature>
<dbReference type="GO" id="GO:0016491">
    <property type="term" value="F:oxidoreductase activity"/>
    <property type="evidence" value="ECO:0007669"/>
    <property type="project" value="InterPro"/>
</dbReference>
<name>A0A4R5TVY0_9MICC</name>
<sequence length="187" mass="19261">MTTTILTLVGSLRGDSHNRQIAEAAAAVAPGDVSIVTYDDLTSLPFYNEDIDVPGAVPAAAEKFRAAVAEADAVLLVSPEYNGTIPAVLKNAIDWASRPYGESSISAKPAAVIGSSMSPYGAVRAHDDARRSLGVAGASVLEDAQLSVGTSMDRFAEIHPKDDAELVEQITAILNALSGAAKEPAAA</sequence>
<dbReference type="InterPro" id="IPR050712">
    <property type="entry name" value="NAD(P)H-dep_reductase"/>
</dbReference>
<dbReference type="Gene3D" id="3.40.50.360">
    <property type="match status" value="1"/>
</dbReference>
<accession>A0A4R5TVY0</accession>
<evidence type="ECO:0000313" key="3">
    <source>
        <dbReference type="Proteomes" id="UP000295411"/>
    </source>
</evidence>
<dbReference type="RefSeq" id="WP_133403563.1">
    <property type="nucleotide sequence ID" value="NZ_SMTK01000003.1"/>
</dbReference>
<evidence type="ECO:0000313" key="2">
    <source>
        <dbReference type="EMBL" id="TDK25287.1"/>
    </source>
</evidence>
<protein>
    <submittedName>
        <fullName evidence="2">NAD(P)H-dependent oxidoreductase</fullName>
    </submittedName>
</protein>
<dbReference type="InterPro" id="IPR029039">
    <property type="entry name" value="Flavoprotein-like_sf"/>
</dbReference>
<dbReference type="GO" id="GO:0010181">
    <property type="term" value="F:FMN binding"/>
    <property type="evidence" value="ECO:0007669"/>
    <property type="project" value="TreeGrafter"/>
</dbReference>
<organism evidence="2 3">
    <name type="scientific">Arthrobacter crusticola</name>
    <dbReference type="NCBI Taxonomy" id="2547960"/>
    <lineage>
        <taxon>Bacteria</taxon>
        <taxon>Bacillati</taxon>
        <taxon>Actinomycetota</taxon>
        <taxon>Actinomycetes</taxon>
        <taxon>Micrococcales</taxon>
        <taxon>Micrococcaceae</taxon>
        <taxon>Arthrobacter</taxon>
    </lineage>
</organism>
<dbReference type="PANTHER" id="PTHR30543">
    <property type="entry name" value="CHROMATE REDUCTASE"/>
    <property type="match status" value="1"/>
</dbReference>
<reference evidence="2 3" key="1">
    <citation type="submission" date="2019-03" db="EMBL/GenBank/DDBJ databases">
        <title>Arthrobacter sp. nov., an bacterium isolated from biocrust in Mu Us Desert.</title>
        <authorList>
            <person name="Lixiong L."/>
        </authorList>
    </citation>
    <scope>NUCLEOTIDE SEQUENCE [LARGE SCALE GENOMIC DNA]</scope>
    <source>
        <strain evidence="2 3">SLN-3</strain>
    </source>
</reference>
<dbReference type="OrthoDB" id="9812295at2"/>
<dbReference type="SUPFAM" id="SSF52218">
    <property type="entry name" value="Flavoproteins"/>
    <property type="match status" value="1"/>
</dbReference>
<dbReference type="Pfam" id="PF03358">
    <property type="entry name" value="FMN_red"/>
    <property type="match status" value="1"/>
</dbReference>
<gene>
    <name evidence="2" type="ORF">E2F48_08380</name>
</gene>
<proteinExistence type="predicted"/>
<dbReference type="AlphaFoldDB" id="A0A4R5TVY0"/>
<dbReference type="EMBL" id="SMTK01000003">
    <property type="protein sequence ID" value="TDK25287.1"/>
    <property type="molecule type" value="Genomic_DNA"/>
</dbReference>
<dbReference type="GO" id="GO:0005829">
    <property type="term" value="C:cytosol"/>
    <property type="evidence" value="ECO:0007669"/>
    <property type="project" value="TreeGrafter"/>
</dbReference>